<evidence type="ECO:0008006" key="3">
    <source>
        <dbReference type="Google" id="ProtNLM"/>
    </source>
</evidence>
<dbReference type="Proteomes" id="UP000646749">
    <property type="component" value="Unassembled WGS sequence"/>
</dbReference>
<name>A0ABQ4E5A0_9ACTN</name>
<evidence type="ECO:0000313" key="2">
    <source>
        <dbReference type="Proteomes" id="UP000646749"/>
    </source>
</evidence>
<dbReference type="RefSeq" id="WP_203868330.1">
    <property type="nucleotide sequence ID" value="NZ_BONW01000022.1"/>
</dbReference>
<proteinExistence type="predicted"/>
<organism evidence="1 2">
    <name type="scientific">Plantactinospora endophytica</name>
    <dbReference type="NCBI Taxonomy" id="673535"/>
    <lineage>
        <taxon>Bacteria</taxon>
        <taxon>Bacillati</taxon>
        <taxon>Actinomycetota</taxon>
        <taxon>Actinomycetes</taxon>
        <taxon>Micromonosporales</taxon>
        <taxon>Micromonosporaceae</taxon>
        <taxon>Plantactinospora</taxon>
    </lineage>
</organism>
<protein>
    <recommendedName>
        <fullName evidence="3">Leucine-rich repeat domain-containing protein</fullName>
    </recommendedName>
</protein>
<keyword evidence="2" id="KW-1185">Reference proteome</keyword>
<comment type="caution">
    <text evidence="1">The sequence shown here is derived from an EMBL/GenBank/DDBJ whole genome shotgun (WGS) entry which is preliminary data.</text>
</comment>
<evidence type="ECO:0000313" key="1">
    <source>
        <dbReference type="EMBL" id="GIG89879.1"/>
    </source>
</evidence>
<dbReference type="Gene3D" id="3.80.10.10">
    <property type="entry name" value="Ribonuclease Inhibitor"/>
    <property type="match status" value="1"/>
</dbReference>
<dbReference type="SUPFAM" id="SSF52047">
    <property type="entry name" value="RNI-like"/>
    <property type="match status" value="1"/>
</dbReference>
<sequence>MTINSHITEFAGLPVVDFDPAEPPTVAPGAAAWRLSLTDFPKDEGEFAELTEQFLAAVDPAGVAALIVGDWGESYDNAAPVELLVELAPRLTALRAVFMGEMVMEQSEISWITQADPAPLLAAYPGLEVLRIRGATEGLTLTPTRHTALRELAIEAGGLPGHVVRAIAECDLPALEHLELWLGTDQYGGDATVDDLAPILGGARLPVLRYLGLRNAEIADQVAAAVAGAPVVARLRELDLSLGILSDTGAAALLAGQPLTHLRKLDLHHHYLGGELAGRLLAELPGVEVDISDVRRPDRDGDRYIAVSE</sequence>
<accession>A0ABQ4E5A0</accession>
<dbReference type="EMBL" id="BONW01000022">
    <property type="protein sequence ID" value="GIG89879.1"/>
    <property type="molecule type" value="Genomic_DNA"/>
</dbReference>
<dbReference type="InterPro" id="IPR047722">
    <property type="entry name" value="STM4015-like"/>
</dbReference>
<dbReference type="InterPro" id="IPR032675">
    <property type="entry name" value="LRR_dom_sf"/>
</dbReference>
<reference evidence="1 2" key="1">
    <citation type="submission" date="2021-01" db="EMBL/GenBank/DDBJ databases">
        <title>Whole genome shotgun sequence of Plantactinospora endophytica NBRC 110450.</title>
        <authorList>
            <person name="Komaki H."/>
            <person name="Tamura T."/>
        </authorList>
    </citation>
    <scope>NUCLEOTIDE SEQUENCE [LARGE SCALE GENOMIC DNA]</scope>
    <source>
        <strain evidence="1 2">NBRC 110450</strain>
    </source>
</reference>
<dbReference type="NCBIfam" id="NF038076">
    <property type="entry name" value="fam_STM4015"/>
    <property type="match status" value="1"/>
</dbReference>
<gene>
    <name evidence="1" type="ORF">Pen02_48150</name>
</gene>